<proteinExistence type="predicted"/>
<comment type="caution">
    <text evidence="1">The sequence shown here is derived from an EMBL/GenBank/DDBJ whole genome shotgun (WGS) entry which is preliminary data.</text>
</comment>
<keyword evidence="2" id="KW-1185">Reference proteome</keyword>
<evidence type="ECO:0000313" key="2">
    <source>
        <dbReference type="Proteomes" id="UP000214646"/>
    </source>
</evidence>
<dbReference type="EMBL" id="NIDE01000017">
    <property type="protein sequence ID" value="OWK35932.1"/>
    <property type="molecule type" value="Genomic_DNA"/>
</dbReference>
<organism evidence="1 2">
    <name type="scientific">Fimbriiglobus ruber</name>
    <dbReference type="NCBI Taxonomy" id="1908690"/>
    <lineage>
        <taxon>Bacteria</taxon>
        <taxon>Pseudomonadati</taxon>
        <taxon>Planctomycetota</taxon>
        <taxon>Planctomycetia</taxon>
        <taxon>Gemmatales</taxon>
        <taxon>Gemmataceae</taxon>
        <taxon>Fimbriiglobus</taxon>
    </lineage>
</organism>
<gene>
    <name evidence="1" type="ORF">FRUB_08495</name>
</gene>
<name>A0A225D353_9BACT</name>
<evidence type="ECO:0000313" key="1">
    <source>
        <dbReference type="EMBL" id="OWK35932.1"/>
    </source>
</evidence>
<sequence>MAKYTFGDGFAIARAFAPLEQLCRTAGLPQISSFGFNDDLKGKLLVWHTPEMGLKAVEGLPRRLGEYRDFIDNRDAVREDLLRRRHALRRAVDQRIRFCALLRHGKGTCA</sequence>
<dbReference type="AlphaFoldDB" id="A0A225D353"/>
<reference evidence="2" key="1">
    <citation type="submission" date="2017-06" db="EMBL/GenBank/DDBJ databases">
        <title>Genome analysis of Fimbriiglobus ruber SP5, the first member of the order Planctomycetales with confirmed chitinolytic capability.</title>
        <authorList>
            <person name="Ravin N.V."/>
            <person name="Rakitin A.L."/>
            <person name="Ivanova A.A."/>
            <person name="Beletsky A.V."/>
            <person name="Kulichevskaya I.S."/>
            <person name="Mardanov A.V."/>
            <person name="Dedysh S.N."/>
        </authorList>
    </citation>
    <scope>NUCLEOTIDE SEQUENCE [LARGE SCALE GENOMIC DNA]</scope>
    <source>
        <strain evidence="2">SP5</strain>
    </source>
</reference>
<accession>A0A225D353</accession>
<dbReference type="Proteomes" id="UP000214646">
    <property type="component" value="Unassembled WGS sequence"/>
</dbReference>
<protein>
    <submittedName>
        <fullName evidence="1">Uncharacterized protein</fullName>
    </submittedName>
</protein>